<name>A0A0V1H6G7_9BILA</name>
<gene>
    <name evidence="1" type="ORF">T11_14540</name>
</gene>
<keyword evidence="2" id="KW-1185">Reference proteome</keyword>
<organism evidence="1 2">
    <name type="scientific">Trichinella zimbabwensis</name>
    <dbReference type="NCBI Taxonomy" id="268475"/>
    <lineage>
        <taxon>Eukaryota</taxon>
        <taxon>Metazoa</taxon>
        <taxon>Ecdysozoa</taxon>
        <taxon>Nematoda</taxon>
        <taxon>Enoplea</taxon>
        <taxon>Dorylaimia</taxon>
        <taxon>Trichinellida</taxon>
        <taxon>Trichinellidae</taxon>
        <taxon>Trichinella</taxon>
    </lineage>
</organism>
<proteinExistence type="predicted"/>
<protein>
    <submittedName>
        <fullName evidence="1">Uncharacterized protein</fullName>
    </submittedName>
</protein>
<accession>A0A0V1H6G7</accession>
<comment type="caution">
    <text evidence="1">The sequence shown here is derived from an EMBL/GenBank/DDBJ whole genome shotgun (WGS) entry which is preliminary data.</text>
</comment>
<dbReference type="EMBL" id="JYDP01000125">
    <property type="protein sequence ID" value="KRZ06121.1"/>
    <property type="molecule type" value="Genomic_DNA"/>
</dbReference>
<dbReference type="Proteomes" id="UP000055024">
    <property type="component" value="Unassembled WGS sequence"/>
</dbReference>
<evidence type="ECO:0000313" key="2">
    <source>
        <dbReference type="Proteomes" id="UP000055024"/>
    </source>
</evidence>
<sequence length="103" mass="11615">MTAAVGPRLQQISLTDCCEMLKYEKLQLTNFQPRQEAYRSLPARCWSAKKIALQALFQAKTPTGAFPFYSTLLITEKKRVKFDRKGDTCALVDGRVSPGRLTT</sequence>
<reference evidence="1 2" key="1">
    <citation type="submission" date="2015-01" db="EMBL/GenBank/DDBJ databases">
        <title>Evolution of Trichinella species and genotypes.</title>
        <authorList>
            <person name="Korhonen P.K."/>
            <person name="Edoardo P."/>
            <person name="Giuseppe L.R."/>
            <person name="Gasser R.B."/>
        </authorList>
    </citation>
    <scope>NUCLEOTIDE SEQUENCE [LARGE SCALE GENOMIC DNA]</scope>
    <source>
        <strain evidence="1">ISS1029</strain>
    </source>
</reference>
<dbReference type="AlphaFoldDB" id="A0A0V1H6G7"/>
<evidence type="ECO:0000313" key="1">
    <source>
        <dbReference type="EMBL" id="KRZ06121.1"/>
    </source>
</evidence>